<accession>A0ABZ1NE44</accession>
<keyword evidence="1" id="KW-1133">Transmembrane helix</keyword>
<keyword evidence="1" id="KW-0472">Membrane</keyword>
<feature type="transmembrane region" description="Helical" evidence="1">
    <location>
        <begin position="27"/>
        <end position="51"/>
    </location>
</feature>
<dbReference type="Pfam" id="PF23636">
    <property type="entry name" value="DUF7144"/>
    <property type="match status" value="1"/>
</dbReference>
<evidence type="ECO:0000259" key="2">
    <source>
        <dbReference type="Pfam" id="PF23636"/>
    </source>
</evidence>
<keyword evidence="1" id="KW-0812">Transmembrane</keyword>
<dbReference type="InterPro" id="IPR055568">
    <property type="entry name" value="DUF7144"/>
</dbReference>
<evidence type="ECO:0000313" key="3">
    <source>
        <dbReference type="EMBL" id="WTY38221.1"/>
    </source>
</evidence>
<feature type="domain" description="DUF7144" evidence="2">
    <location>
        <begin position="28"/>
        <end position="140"/>
    </location>
</feature>
<reference evidence="3 4" key="1">
    <citation type="submission" date="2022-10" db="EMBL/GenBank/DDBJ databases">
        <title>The complete genomes of actinobacterial strains from the NBC collection.</title>
        <authorList>
            <person name="Joergensen T.S."/>
            <person name="Alvarez Arevalo M."/>
            <person name="Sterndorff E.B."/>
            <person name="Faurdal D."/>
            <person name="Vuksanovic O."/>
            <person name="Mourched A.-S."/>
            <person name="Charusanti P."/>
            <person name="Shaw S."/>
            <person name="Blin K."/>
            <person name="Weber T."/>
        </authorList>
    </citation>
    <scope>NUCLEOTIDE SEQUENCE [LARGE SCALE GENOMIC DNA]</scope>
    <source>
        <strain evidence="3 4">NBC_01413</strain>
    </source>
</reference>
<name>A0ABZ1NE44_9NOCA</name>
<dbReference type="Proteomes" id="UP001621418">
    <property type="component" value="Chromosome"/>
</dbReference>
<proteinExistence type="predicted"/>
<sequence>MTERNSSVNRPVPEEEPFERQAAAAGIAILAAIMLFLTAAASILEGIAAIAEDEFYVAGISYVYEFDATTWGWIHVVLGVIAIICSIGLMTGAAWARYSAVGIAALVIIANFLSLPYYPAWSLLIIGLSVVVIWAVTAWQPVRDHRRP</sequence>
<feature type="transmembrane region" description="Helical" evidence="1">
    <location>
        <begin position="120"/>
        <end position="139"/>
    </location>
</feature>
<dbReference type="RefSeq" id="WP_405150132.1">
    <property type="nucleotide sequence ID" value="NZ_CP109527.1"/>
</dbReference>
<keyword evidence="4" id="KW-1185">Reference proteome</keyword>
<evidence type="ECO:0000256" key="1">
    <source>
        <dbReference type="SAM" id="Phobius"/>
    </source>
</evidence>
<feature type="transmembrane region" description="Helical" evidence="1">
    <location>
        <begin position="96"/>
        <end position="114"/>
    </location>
</feature>
<protein>
    <submittedName>
        <fullName evidence="3">Acetyltransferase</fullName>
    </submittedName>
</protein>
<feature type="transmembrane region" description="Helical" evidence="1">
    <location>
        <begin position="71"/>
        <end position="89"/>
    </location>
</feature>
<organism evidence="3 4">
    <name type="scientific">Nocardia salmonicida</name>
    <dbReference type="NCBI Taxonomy" id="53431"/>
    <lineage>
        <taxon>Bacteria</taxon>
        <taxon>Bacillati</taxon>
        <taxon>Actinomycetota</taxon>
        <taxon>Actinomycetes</taxon>
        <taxon>Mycobacteriales</taxon>
        <taxon>Nocardiaceae</taxon>
        <taxon>Nocardia</taxon>
    </lineage>
</organism>
<evidence type="ECO:0000313" key="4">
    <source>
        <dbReference type="Proteomes" id="UP001621418"/>
    </source>
</evidence>
<dbReference type="EMBL" id="CP109527">
    <property type="protein sequence ID" value="WTY38221.1"/>
    <property type="molecule type" value="Genomic_DNA"/>
</dbReference>
<gene>
    <name evidence="3" type="ORF">OG308_10460</name>
</gene>